<dbReference type="Gene3D" id="1.10.530.10">
    <property type="match status" value="1"/>
</dbReference>
<dbReference type="GO" id="GO:0008933">
    <property type="term" value="F:peptidoglycan lytic transglycosylase activity"/>
    <property type="evidence" value="ECO:0007669"/>
    <property type="project" value="TreeGrafter"/>
</dbReference>
<dbReference type="PANTHER" id="PTHR30163">
    <property type="entry name" value="MEMBRANE-BOUND LYTIC MUREIN TRANSGLYCOSYLASE B"/>
    <property type="match status" value="1"/>
</dbReference>
<protein>
    <submittedName>
        <fullName evidence="2">Membrane-bound lytic murein transglycosylase B</fullName>
        <ecNumber evidence="2">3.2.1.-</ecNumber>
    </submittedName>
</protein>
<keyword evidence="2" id="KW-0326">Glycosidase</keyword>
<dbReference type="GO" id="GO:0009253">
    <property type="term" value="P:peptidoglycan catabolic process"/>
    <property type="evidence" value="ECO:0007669"/>
    <property type="project" value="TreeGrafter"/>
</dbReference>
<keyword evidence="2" id="KW-0378">Hydrolase</keyword>
<dbReference type="Gene3D" id="1.10.8.350">
    <property type="entry name" value="Bacterial muramidase"/>
    <property type="match status" value="1"/>
</dbReference>
<organism evidence="2">
    <name type="scientific">hydrothermal vent metagenome</name>
    <dbReference type="NCBI Taxonomy" id="652676"/>
    <lineage>
        <taxon>unclassified sequences</taxon>
        <taxon>metagenomes</taxon>
        <taxon>ecological metagenomes</taxon>
    </lineage>
</organism>
<dbReference type="InterPro" id="IPR023346">
    <property type="entry name" value="Lysozyme-like_dom_sf"/>
</dbReference>
<dbReference type="PANTHER" id="PTHR30163:SF8">
    <property type="entry name" value="LYTIC MUREIN TRANSGLYCOSYLASE"/>
    <property type="match status" value="1"/>
</dbReference>
<name>A0A1W1CSA2_9ZZZZ</name>
<dbReference type="Pfam" id="PF13406">
    <property type="entry name" value="SLT_2"/>
    <property type="match status" value="1"/>
</dbReference>
<dbReference type="EMBL" id="FPHK01000124">
    <property type="protein sequence ID" value="SFV68664.1"/>
    <property type="molecule type" value="Genomic_DNA"/>
</dbReference>
<dbReference type="InterPro" id="IPR043426">
    <property type="entry name" value="MltB-like"/>
</dbReference>
<dbReference type="SUPFAM" id="SSF53955">
    <property type="entry name" value="Lysozyme-like"/>
    <property type="match status" value="1"/>
</dbReference>
<evidence type="ECO:0000259" key="1">
    <source>
        <dbReference type="Pfam" id="PF13406"/>
    </source>
</evidence>
<feature type="domain" description="Transglycosylase SLT" evidence="1">
    <location>
        <begin position="31"/>
        <end position="319"/>
    </location>
</feature>
<dbReference type="AlphaFoldDB" id="A0A1W1CSA2"/>
<proteinExistence type="predicted"/>
<dbReference type="EC" id="3.2.1.-" evidence="2"/>
<dbReference type="GO" id="GO:0016798">
    <property type="term" value="F:hydrolase activity, acting on glycosyl bonds"/>
    <property type="evidence" value="ECO:0007669"/>
    <property type="project" value="UniProtKB-KW"/>
</dbReference>
<sequence length="334" mass="39078">MKIFTILFLILVSNQLFAKYSMSNCNFKNPNYSEICKQVIKHGVSYKYANKFLLSYFKTQKYDEITWKYIQPSKIKYHQKKEKEANNVLLKHIPKMVKNLQKYRYVYDVAEKRYGVNREIIAAILLKETNLGDIKPKHDAFIVFNTILTRTKPKTPRDKWLLTMSKTNMAAIIEHCYKKRVTPEQCNLPSSYAGAIGIPQFMPNSFIYTESFYGKVADLTKMEDAILSTAKFLHKKANFTKLIEWNKIADIAKIERAWYTFESKNKNSSFVYAQNKKTGKKYHCFTKGKPKLNYLREYVAKIMRYNNSSNYAIGVIHLAYEAHKALVAKPSHLK</sequence>
<gene>
    <name evidence="2" type="ORF">MNB_SM-6-900</name>
</gene>
<accession>A0A1W1CSA2</accession>
<reference evidence="2" key="1">
    <citation type="submission" date="2016-10" db="EMBL/GenBank/DDBJ databases">
        <authorList>
            <person name="de Groot N.N."/>
        </authorList>
    </citation>
    <scope>NUCLEOTIDE SEQUENCE</scope>
</reference>
<evidence type="ECO:0000313" key="2">
    <source>
        <dbReference type="EMBL" id="SFV68664.1"/>
    </source>
</evidence>
<dbReference type="InterPro" id="IPR031304">
    <property type="entry name" value="SLT_2"/>
</dbReference>